<keyword evidence="2" id="KW-0812">Transmembrane</keyword>
<reference evidence="4 5" key="1">
    <citation type="submission" date="2017-11" db="EMBL/GenBank/DDBJ databases">
        <title>Infants hospitalized years apart are colonized by the same room-sourced microbial strains.</title>
        <authorList>
            <person name="Brooks B."/>
            <person name="Olm M.R."/>
            <person name="Firek B.A."/>
            <person name="Baker R."/>
            <person name="Thomas B.C."/>
            <person name="Morowitz M.J."/>
            <person name="Banfield J.F."/>
        </authorList>
    </citation>
    <scope>NUCLEOTIDE SEQUENCE [LARGE SCALE GENOMIC DNA]</scope>
    <source>
        <strain evidence="4">S2_003_000_R3_20</strain>
    </source>
</reference>
<evidence type="ECO:0000313" key="5">
    <source>
        <dbReference type="Proteomes" id="UP000249282"/>
    </source>
</evidence>
<name>A0A2W5R0P1_ACIJO</name>
<organism evidence="4 5">
    <name type="scientific">Acinetobacter johnsonii</name>
    <dbReference type="NCBI Taxonomy" id="40214"/>
    <lineage>
        <taxon>Bacteria</taxon>
        <taxon>Pseudomonadati</taxon>
        <taxon>Pseudomonadota</taxon>
        <taxon>Gammaproteobacteria</taxon>
        <taxon>Moraxellales</taxon>
        <taxon>Moraxellaceae</taxon>
        <taxon>Acinetobacter</taxon>
    </lineage>
</organism>
<proteinExistence type="predicted"/>
<gene>
    <name evidence="4" type="ORF">DI542_18475</name>
</gene>
<dbReference type="InterPro" id="IPR034300">
    <property type="entry name" value="PNTB-like"/>
</dbReference>
<dbReference type="EMBL" id="QFQJ01000223">
    <property type="protein sequence ID" value="PZQ83126.1"/>
    <property type="molecule type" value="Genomic_DNA"/>
</dbReference>
<keyword evidence="1" id="KW-0520">NAD</keyword>
<feature type="non-terminal residue" evidence="4">
    <location>
        <position position="170"/>
    </location>
</feature>
<feature type="transmembrane region" description="Helical" evidence="2">
    <location>
        <begin position="7"/>
        <end position="26"/>
    </location>
</feature>
<evidence type="ECO:0000313" key="4">
    <source>
        <dbReference type="EMBL" id="PZQ83126.1"/>
    </source>
</evidence>
<keyword evidence="2" id="KW-0472">Membrane</keyword>
<dbReference type="AlphaFoldDB" id="A0A2W5R0P1"/>
<feature type="transmembrane region" description="Helical" evidence="2">
    <location>
        <begin position="60"/>
        <end position="77"/>
    </location>
</feature>
<feature type="domain" description="NADP transhydrogenase beta-like" evidence="3">
    <location>
        <begin position="10"/>
        <end position="166"/>
    </location>
</feature>
<feature type="transmembrane region" description="Helical" evidence="2">
    <location>
        <begin position="143"/>
        <end position="162"/>
    </location>
</feature>
<evidence type="ECO:0000259" key="3">
    <source>
        <dbReference type="Pfam" id="PF02233"/>
    </source>
</evidence>
<evidence type="ECO:0000256" key="2">
    <source>
        <dbReference type="SAM" id="Phobius"/>
    </source>
</evidence>
<feature type="transmembrane region" description="Helical" evidence="2">
    <location>
        <begin position="89"/>
        <end position="109"/>
    </location>
</feature>
<comment type="caution">
    <text evidence="4">The sequence shown here is derived from an EMBL/GenBank/DDBJ whole genome shotgun (WGS) entry which is preliminary data.</text>
</comment>
<accession>A0A2W5R0P1</accession>
<feature type="transmembrane region" description="Helical" evidence="2">
    <location>
        <begin position="38"/>
        <end position="54"/>
    </location>
</feature>
<dbReference type="Proteomes" id="UP000249282">
    <property type="component" value="Unassembled WGS sequence"/>
</dbReference>
<dbReference type="PANTHER" id="PTHR44758:SF1">
    <property type="entry name" value="NAD(P) TRANSHYDROGENASE SUBUNIT BETA"/>
    <property type="match status" value="1"/>
</dbReference>
<protein>
    <submittedName>
        <fullName evidence="4">NAD synthetase</fullName>
    </submittedName>
</protein>
<keyword evidence="2" id="KW-1133">Transmembrane helix</keyword>
<dbReference type="PANTHER" id="PTHR44758">
    <property type="entry name" value="NAD(P) TRANSHYDROGENASE SUBUNIT BETA"/>
    <property type="match status" value="1"/>
</dbReference>
<dbReference type="Pfam" id="PF02233">
    <property type="entry name" value="PNTB"/>
    <property type="match status" value="1"/>
</dbReference>
<evidence type="ECO:0000256" key="1">
    <source>
        <dbReference type="ARBA" id="ARBA00023027"/>
    </source>
</evidence>
<sequence>MEFIRDYADWFYLIGAVLFILTLRGLSGPKTAIQGNRYGMIAMAIAVVTTFFVADHPVIWMIGGAMVLGAIVGIARARTVPMTQMPETVALMHSLVGLAAVLIAIAAILHNNQLTALFAQNEAALTAAGVQHAHMSKVHLFELFVGCFVGAITFTASVFAYGKLAAKKWA</sequence>